<feature type="region of interest" description="Disordered" evidence="1">
    <location>
        <begin position="362"/>
        <end position="412"/>
    </location>
</feature>
<name>A0A1E5WJE5_9POAL</name>
<dbReference type="InterPro" id="IPR010341">
    <property type="entry name" value="DUF936_pln"/>
</dbReference>
<feature type="domain" description="DUF936" evidence="2">
    <location>
        <begin position="9"/>
        <end position="124"/>
    </location>
</feature>
<feature type="region of interest" description="Disordered" evidence="1">
    <location>
        <begin position="295"/>
        <end position="325"/>
    </location>
</feature>
<dbReference type="OrthoDB" id="1908057at2759"/>
<gene>
    <name evidence="4" type="ORF">BAE44_0001484</name>
</gene>
<dbReference type="STRING" id="888268.A0A1E5WJE5"/>
<feature type="non-terminal residue" evidence="4">
    <location>
        <position position="1"/>
    </location>
</feature>
<feature type="compositionally biased region" description="Low complexity" evidence="1">
    <location>
        <begin position="205"/>
        <end position="219"/>
    </location>
</feature>
<dbReference type="Proteomes" id="UP000095767">
    <property type="component" value="Unassembled WGS sequence"/>
</dbReference>
<reference evidence="4 5" key="1">
    <citation type="submission" date="2016-09" db="EMBL/GenBank/DDBJ databases">
        <title>The draft genome of Dichanthelium oligosanthes: A C3 panicoid grass species.</title>
        <authorList>
            <person name="Studer A.J."/>
            <person name="Schnable J.C."/>
            <person name="Brutnell T.P."/>
        </authorList>
    </citation>
    <scope>NUCLEOTIDE SEQUENCE [LARGE SCALE GENOMIC DNA]</scope>
    <source>
        <strain evidence="5">cv. Kellogg 1175</strain>
        <tissue evidence="4">Leaf</tissue>
    </source>
</reference>
<feature type="region of interest" description="Disordered" evidence="1">
    <location>
        <begin position="205"/>
        <end position="251"/>
    </location>
</feature>
<evidence type="ECO:0000313" key="4">
    <source>
        <dbReference type="EMBL" id="OEL37499.1"/>
    </source>
</evidence>
<feature type="compositionally biased region" description="Polar residues" evidence="1">
    <location>
        <begin position="401"/>
        <end position="412"/>
    </location>
</feature>
<dbReference type="PANTHER" id="PTHR31928:SF4">
    <property type="entry name" value="OS08G0541500 PROTEIN"/>
    <property type="match status" value="1"/>
</dbReference>
<accession>A0A1E5WJE5</accession>
<organism evidence="4 5">
    <name type="scientific">Dichanthelium oligosanthes</name>
    <dbReference type="NCBI Taxonomy" id="888268"/>
    <lineage>
        <taxon>Eukaryota</taxon>
        <taxon>Viridiplantae</taxon>
        <taxon>Streptophyta</taxon>
        <taxon>Embryophyta</taxon>
        <taxon>Tracheophyta</taxon>
        <taxon>Spermatophyta</taxon>
        <taxon>Magnoliopsida</taxon>
        <taxon>Liliopsida</taxon>
        <taxon>Poales</taxon>
        <taxon>Poaceae</taxon>
        <taxon>PACMAD clade</taxon>
        <taxon>Panicoideae</taxon>
        <taxon>Panicodae</taxon>
        <taxon>Paniceae</taxon>
        <taxon>Dichantheliinae</taxon>
        <taxon>Dichanthelium</taxon>
    </lineage>
</organism>
<evidence type="ECO:0000256" key="1">
    <source>
        <dbReference type="SAM" id="MobiDB-lite"/>
    </source>
</evidence>
<dbReference type="PANTHER" id="PTHR31928">
    <property type="entry name" value="EXPRESSED PROTEIN"/>
    <property type="match status" value="1"/>
</dbReference>
<evidence type="ECO:0000259" key="3">
    <source>
        <dbReference type="Pfam" id="PF21647"/>
    </source>
</evidence>
<proteinExistence type="predicted"/>
<evidence type="ECO:0000313" key="5">
    <source>
        <dbReference type="Proteomes" id="UP000095767"/>
    </source>
</evidence>
<evidence type="ECO:0000259" key="2">
    <source>
        <dbReference type="Pfam" id="PF06075"/>
    </source>
</evidence>
<dbReference type="EMBL" id="LWDX02005217">
    <property type="protein sequence ID" value="OEL37499.1"/>
    <property type="molecule type" value="Genomic_DNA"/>
</dbReference>
<dbReference type="Pfam" id="PF21647">
    <property type="entry name" value="DUF6857"/>
    <property type="match status" value="1"/>
</dbReference>
<feature type="compositionally biased region" description="Basic and acidic residues" evidence="1">
    <location>
        <begin position="362"/>
        <end position="378"/>
    </location>
</feature>
<dbReference type="InterPro" id="IPR049172">
    <property type="entry name" value="DUF6857_pln"/>
</dbReference>
<dbReference type="Pfam" id="PF06075">
    <property type="entry name" value="DUF936"/>
    <property type="match status" value="1"/>
</dbReference>
<feature type="domain" description="DUF6857" evidence="3">
    <location>
        <begin position="426"/>
        <end position="481"/>
    </location>
</feature>
<feature type="compositionally biased region" description="Basic and acidic residues" evidence="1">
    <location>
        <begin position="230"/>
        <end position="244"/>
    </location>
</feature>
<dbReference type="InterPro" id="IPR048297">
    <property type="entry name" value="DUF936_dom_pln"/>
</dbReference>
<dbReference type="AlphaFoldDB" id="A0A1E5WJE5"/>
<sequence>LGATAMASLVPGVLLKLLQHMNSDVKVAGEHRSSLLQVISIVPALAGSDLFTNQGFYLKVSDSSHATYVSLPDEQHDLILSDTIQLGQFIHVDRFEAATPVPILRGVRPLPGRHACVGNPEDLVVTSSSNFLGSKKVQPSVNGNAKDAGALSLEKEQSKLEKINASVKNNGTESKKPQLTKSNSSLSKQALNSLTDKRDIVISKAKSTTARSTPSSPTSVHSLPASFDKFSNDMKQRTKTKGAEKSSPSRLSLLEKAASVLKATTAGRKSSVSNSLSNTILSIESGPKALRKSWEGNADAKGKGNSDSKPAKAEKKSENRSSSEHLDHSITFKLIVDPINVHHHTVSLVNDLCRFFRDQTPRRKPVAEEKALHKDDSKVQTPPRKSSASAPADDSDKVVNKHSSPIRRTSGVLSNPNITNLVKVAANSKKLTDANTSWTALPPSLAKLGKELLKYRDAAQMAAVEAMQEASAAESLLRCLR</sequence>
<keyword evidence="5" id="KW-1185">Reference proteome</keyword>
<protein>
    <submittedName>
        <fullName evidence="4">Uncharacterized protein</fullName>
    </submittedName>
</protein>
<comment type="caution">
    <text evidence="4">The sequence shown here is derived from an EMBL/GenBank/DDBJ whole genome shotgun (WGS) entry which is preliminary data.</text>
</comment>
<feature type="region of interest" description="Disordered" evidence="1">
    <location>
        <begin position="166"/>
        <end position="191"/>
    </location>
</feature>